<dbReference type="GO" id="GO:0030497">
    <property type="term" value="P:fatty acid elongation"/>
    <property type="evidence" value="ECO:0007669"/>
    <property type="project" value="TreeGrafter"/>
</dbReference>
<dbReference type="PANTHER" id="PTHR42760:SF135">
    <property type="entry name" value="BLL7886 PROTEIN"/>
    <property type="match status" value="1"/>
</dbReference>
<reference evidence="4" key="2">
    <citation type="journal article" date="2021" name="PeerJ">
        <title>Extensive microbial diversity within the chicken gut microbiome revealed by metagenomics and culture.</title>
        <authorList>
            <person name="Gilroy R."/>
            <person name="Ravi A."/>
            <person name="Getino M."/>
            <person name="Pursley I."/>
            <person name="Horton D.L."/>
            <person name="Alikhan N.F."/>
            <person name="Baker D."/>
            <person name="Gharbi K."/>
            <person name="Hall N."/>
            <person name="Watson M."/>
            <person name="Adriaenssens E.M."/>
            <person name="Foster-Nyarko E."/>
            <person name="Jarju S."/>
            <person name="Secka A."/>
            <person name="Antonio M."/>
            <person name="Oren A."/>
            <person name="Chaudhuri R.R."/>
            <person name="La Ragione R."/>
            <person name="Hildebrand F."/>
            <person name="Pallen M.J."/>
        </authorList>
    </citation>
    <scope>NUCLEOTIDE SEQUENCE</scope>
    <source>
        <strain evidence="4">13766</strain>
    </source>
</reference>
<evidence type="ECO:0000256" key="2">
    <source>
        <dbReference type="ARBA" id="ARBA00023002"/>
    </source>
</evidence>
<name>A0A9D1FZU7_9FIRM</name>
<dbReference type="InterPro" id="IPR002347">
    <property type="entry name" value="SDR_fam"/>
</dbReference>
<dbReference type="GO" id="GO:0008206">
    <property type="term" value="P:bile acid metabolic process"/>
    <property type="evidence" value="ECO:0007669"/>
    <property type="project" value="UniProtKB-ARBA"/>
</dbReference>
<dbReference type="Proteomes" id="UP000824140">
    <property type="component" value="Unassembled WGS sequence"/>
</dbReference>
<accession>A0A9D1FZU7</accession>
<evidence type="ECO:0000313" key="5">
    <source>
        <dbReference type="Proteomes" id="UP000824140"/>
    </source>
</evidence>
<protein>
    <submittedName>
        <fullName evidence="4">SDR family oxidoreductase</fullName>
    </submittedName>
</protein>
<evidence type="ECO:0000256" key="3">
    <source>
        <dbReference type="RuleBase" id="RU000363"/>
    </source>
</evidence>
<reference evidence="4" key="1">
    <citation type="submission" date="2020-10" db="EMBL/GenBank/DDBJ databases">
        <authorList>
            <person name="Gilroy R."/>
        </authorList>
    </citation>
    <scope>NUCLEOTIDE SEQUENCE</scope>
    <source>
        <strain evidence="4">13766</strain>
    </source>
</reference>
<dbReference type="PROSITE" id="PS00061">
    <property type="entry name" value="ADH_SHORT"/>
    <property type="match status" value="1"/>
</dbReference>
<dbReference type="EMBL" id="DVJN01000058">
    <property type="protein sequence ID" value="HIS91940.1"/>
    <property type="molecule type" value="Genomic_DNA"/>
</dbReference>
<dbReference type="PRINTS" id="PR00081">
    <property type="entry name" value="GDHRDH"/>
</dbReference>
<dbReference type="PRINTS" id="PR00080">
    <property type="entry name" value="SDRFAMILY"/>
</dbReference>
<keyword evidence="2" id="KW-0560">Oxidoreductase</keyword>
<dbReference type="SUPFAM" id="SSF51735">
    <property type="entry name" value="NAD(P)-binding Rossmann-fold domains"/>
    <property type="match status" value="1"/>
</dbReference>
<dbReference type="Pfam" id="PF00106">
    <property type="entry name" value="adh_short"/>
    <property type="match status" value="1"/>
</dbReference>
<proteinExistence type="inferred from homology"/>
<dbReference type="PANTHER" id="PTHR42760">
    <property type="entry name" value="SHORT-CHAIN DEHYDROGENASES/REDUCTASES FAMILY MEMBER"/>
    <property type="match status" value="1"/>
</dbReference>
<organism evidence="4 5">
    <name type="scientific">Candidatus Alectryocaccomicrobium excrementavium</name>
    <dbReference type="NCBI Taxonomy" id="2840668"/>
    <lineage>
        <taxon>Bacteria</taxon>
        <taxon>Bacillati</taxon>
        <taxon>Bacillota</taxon>
        <taxon>Clostridia</taxon>
        <taxon>Candidatus Alectryocaccomicrobium</taxon>
    </lineage>
</organism>
<gene>
    <name evidence="4" type="ORF">IAA84_02875</name>
</gene>
<comment type="similarity">
    <text evidence="1 3">Belongs to the short-chain dehydrogenases/reductases (SDR) family.</text>
</comment>
<evidence type="ECO:0000256" key="1">
    <source>
        <dbReference type="ARBA" id="ARBA00006484"/>
    </source>
</evidence>
<evidence type="ECO:0000313" key="4">
    <source>
        <dbReference type="EMBL" id="HIS91940.1"/>
    </source>
</evidence>
<dbReference type="FunFam" id="3.40.50.720:FF:000084">
    <property type="entry name" value="Short-chain dehydrogenase reductase"/>
    <property type="match status" value="1"/>
</dbReference>
<dbReference type="InterPro" id="IPR020904">
    <property type="entry name" value="Sc_DH/Rdtase_CS"/>
</dbReference>
<comment type="caution">
    <text evidence="4">The sequence shown here is derived from an EMBL/GenBank/DDBJ whole genome shotgun (WGS) entry which is preliminary data.</text>
</comment>
<sequence>MKLYQKTALVTGGGAGIGKAIALRFAQEGARLAVCDWDASRAQNVAQEIVGTGGEARAFCCDIMDADAVDAMAQQVHESLGKVEILVNSAGGAIVGGPFQRFSESTIAYMQKLVGINLMGTLYTTRAFVNDMIALRRGRILNMASIQGVTGGAGNVFYSAAKGGTILFTKSLAIELAPYGITVNAISPGAIATRPGPASLPTRLGRTGRSEEVAALALFLASEDGAFITGDNVIIDGGRVLGAMGE</sequence>
<dbReference type="AlphaFoldDB" id="A0A9D1FZU7"/>
<dbReference type="Gene3D" id="3.40.50.720">
    <property type="entry name" value="NAD(P)-binding Rossmann-like Domain"/>
    <property type="match status" value="1"/>
</dbReference>
<dbReference type="GO" id="GO:0016616">
    <property type="term" value="F:oxidoreductase activity, acting on the CH-OH group of donors, NAD or NADP as acceptor"/>
    <property type="evidence" value="ECO:0007669"/>
    <property type="project" value="TreeGrafter"/>
</dbReference>
<dbReference type="InterPro" id="IPR036291">
    <property type="entry name" value="NAD(P)-bd_dom_sf"/>
</dbReference>